<evidence type="ECO:0000313" key="1">
    <source>
        <dbReference type="EMBL" id="MEZ3177443.1"/>
    </source>
</evidence>
<organism evidence="1 2">
    <name type="scientific">Streptomyces pimonensis</name>
    <dbReference type="NCBI Taxonomy" id="2860288"/>
    <lineage>
        <taxon>Bacteria</taxon>
        <taxon>Bacillati</taxon>
        <taxon>Actinomycetota</taxon>
        <taxon>Actinomycetes</taxon>
        <taxon>Kitasatosporales</taxon>
        <taxon>Streptomycetaceae</taxon>
        <taxon>Streptomyces</taxon>
    </lineage>
</organism>
<proteinExistence type="predicted"/>
<reference evidence="1 2" key="1">
    <citation type="journal article" date="2021" name="Res Sq">
        <title>Streptomyces Pimoensis sp. nov., Isolated From the Taklimakan Desert in Xinjiang, China.</title>
        <authorList>
            <person name="Zhang P."/>
            <person name="Luo X."/>
            <person name="Luo X."/>
            <person name="Liu Z."/>
            <person name="Xia Z."/>
            <person name="Wan C."/>
            <person name="zhang L."/>
        </authorList>
    </citation>
    <scope>NUCLEOTIDE SEQUENCE [LARGE SCALE GENOMIC DNA]</scope>
    <source>
        <strain evidence="1 2">TRM75549</strain>
    </source>
</reference>
<name>A0ABV4IV84_9ACTN</name>
<accession>A0ABV4IV84</accession>
<gene>
    <name evidence="1" type="ORF">KYY02_01560</name>
</gene>
<keyword evidence="2" id="KW-1185">Reference proteome</keyword>
<sequence length="71" mass="8016">MCLRQQIDRPLFTSRLLRNVVFSPQGLSRIDELVTMGFWTVMSRLSANSERAAGRIPPPVTVPLRAARFTS</sequence>
<comment type="caution">
    <text evidence="1">The sequence shown here is derived from an EMBL/GenBank/DDBJ whole genome shotgun (WGS) entry which is preliminary data.</text>
</comment>
<dbReference type="EMBL" id="JAHWZY010000001">
    <property type="protein sequence ID" value="MEZ3177443.1"/>
    <property type="molecule type" value="Genomic_DNA"/>
</dbReference>
<protein>
    <submittedName>
        <fullName evidence="1">Uncharacterized protein</fullName>
    </submittedName>
</protein>
<evidence type="ECO:0000313" key="2">
    <source>
        <dbReference type="Proteomes" id="UP001567537"/>
    </source>
</evidence>
<dbReference type="Proteomes" id="UP001567537">
    <property type="component" value="Unassembled WGS sequence"/>
</dbReference>